<evidence type="ECO:0000313" key="6">
    <source>
        <dbReference type="EMBL" id="ABG32052.1"/>
    </source>
</evidence>
<dbReference type="Gene3D" id="2.130.10.130">
    <property type="entry name" value="Integrin alpha, N-terminal"/>
    <property type="match status" value="3"/>
</dbReference>
<keyword evidence="1" id="KW-0732">Signal</keyword>
<keyword evidence="7" id="KW-1185">Reference proteome</keyword>
<dbReference type="PRINTS" id="PR00313">
    <property type="entry name" value="CABNDNGRPT"/>
</dbReference>
<dbReference type="Gene3D" id="2.150.10.10">
    <property type="entry name" value="Serralysin-like metalloprotease, C-terminal"/>
    <property type="match status" value="2"/>
</dbReference>
<accession>Q166P1</accession>
<dbReference type="Pfam" id="PF00353">
    <property type="entry name" value="HemolysinCabind"/>
    <property type="match status" value="4"/>
</dbReference>
<dbReference type="SUPFAM" id="SSF51120">
    <property type="entry name" value="beta-Roll"/>
    <property type="match status" value="2"/>
</dbReference>
<dbReference type="SMART" id="SM00191">
    <property type="entry name" value="Int_alpha"/>
    <property type="match status" value="6"/>
</dbReference>
<dbReference type="Proteomes" id="UP000007029">
    <property type="component" value="Chromosome"/>
</dbReference>
<keyword evidence="4" id="KW-0325">Glycoprotein</keyword>
<dbReference type="EMBL" id="CP000362">
    <property type="protein sequence ID" value="ABG32052.1"/>
    <property type="molecule type" value="Genomic_DNA"/>
</dbReference>
<keyword evidence="3" id="KW-0378">Hydrolase</keyword>
<dbReference type="InterPro" id="IPR011049">
    <property type="entry name" value="Serralysin-like_metalloprot_C"/>
</dbReference>
<dbReference type="InterPro" id="IPR013517">
    <property type="entry name" value="FG-GAP"/>
</dbReference>
<dbReference type="GO" id="GO:0005509">
    <property type="term" value="F:calcium ion binding"/>
    <property type="evidence" value="ECO:0007669"/>
    <property type="project" value="InterPro"/>
</dbReference>
<keyword evidence="2" id="KW-0677">Repeat</keyword>
<dbReference type="PROSITE" id="PS00330">
    <property type="entry name" value="HEMOLYSIN_CALCIUM"/>
    <property type="match status" value="5"/>
</dbReference>
<dbReference type="KEGG" id="rde:RD1_2492"/>
<dbReference type="AlphaFoldDB" id="Q166P1"/>
<dbReference type="OrthoDB" id="7877430at2"/>
<evidence type="ECO:0000256" key="2">
    <source>
        <dbReference type="ARBA" id="ARBA00022737"/>
    </source>
</evidence>
<evidence type="ECO:0000256" key="1">
    <source>
        <dbReference type="ARBA" id="ARBA00022729"/>
    </source>
</evidence>
<evidence type="ECO:0000256" key="4">
    <source>
        <dbReference type="ARBA" id="ARBA00023180"/>
    </source>
</evidence>
<dbReference type="InterPro" id="IPR028994">
    <property type="entry name" value="Integrin_alpha_N"/>
</dbReference>
<dbReference type="eggNOG" id="COG2931">
    <property type="taxonomic scope" value="Bacteria"/>
</dbReference>
<feature type="compositionally biased region" description="Basic and acidic residues" evidence="5">
    <location>
        <begin position="1"/>
        <end position="10"/>
    </location>
</feature>
<dbReference type="RefSeq" id="WP_011568669.1">
    <property type="nucleotide sequence ID" value="NC_008209.1"/>
</dbReference>
<dbReference type="STRING" id="375451.RD1_2492"/>
<dbReference type="InterPro" id="IPR013519">
    <property type="entry name" value="Int_alpha_beta-p"/>
</dbReference>
<dbReference type="Pfam" id="PF01839">
    <property type="entry name" value="FG-GAP"/>
    <property type="match status" value="1"/>
</dbReference>
<dbReference type="HOGENOM" id="CLU_405369_0_0_5"/>
<gene>
    <name evidence="6" type="ordered locus">RD1_2492</name>
</gene>
<dbReference type="SUPFAM" id="SSF69318">
    <property type="entry name" value="Integrin alpha N-terminal domain"/>
    <property type="match status" value="2"/>
</dbReference>
<evidence type="ECO:0000256" key="5">
    <source>
        <dbReference type="SAM" id="MobiDB-lite"/>
    </source>
</evidence>
<sequence length="678" mass="66027">MSAGAGDDRAFGGTGDDTIFGEDGTDVLGGGAGNDMLDGGAGNDIINGGAGNDVVSGGTGDDSVTAGTGNDDVDGGDGTDNLRGNDGRDEINGGAGADRIAGGADNDRLTGGSGNDLIFGGDGDDVITGGGDDDRLVGGHGADMFHFGTADGRDVITDFEAGVDSIRLADASHYSLSYNTFTGDTTLAYGATTVVLRDTVLTRADISVQPLSVVALTGLDAGDNAGISVSTAGDINGDGTSEVVIGAFSADRDALLSPGEAYVLDGAMLGALEPTNGFAALDLGDLSGGAGVLLQGALNAEFAGWSVADAGDVDGDGRADVIVGAFGANIFAGRAFVVFGDAIEDARASETAIDLGALTPDQGVTLTGSAILDYAGHQVAALGDLDGDGLDDIIIGAGQADGRRGETHVVFGSAIVAGTGEDGDGEIALGDLSGGDGVTITGAKAQDLLGFAVSGAGDVDADGLLDVIAGGWTGSPDGSGAQNGVGAVIFGSAILAARGSGGEIDAGTMTNREGLVIYGPEAGDALGRGLADAGDIDGDGFGDVLFGAYLSDADGIPFGGEAYLLSGAALTAETLPGLDVSVDVSDLSGGRGVRFVGADERDLTGFSVSTAGDVDGGGAPDVLVGAYGLGESGGAYLVFGEALAADFTAEGDGFFHFADMTPDEGVKILGLGEDNTAG</sequence>
<name>Q166P1_ROSDO</name>
<feature type="region of interest" description="Disordered" evidence="5">
    <location>
        <begin position="1"/>
        <end position="27"/>
    </location>
</feature>
<dbReference type="InterPro" id="IPR018511">
    <property type="entry name" value="Hemolysin-typ_Ca-bd_CS"/>
</dbReference>
<proteinExistence type="predicted"/>
<feature type="region of interest" description="Disordered" evidence="5">
    <location>
        <begin position="48"/>
        <end position="106"/>
    </location>
</feature>
<dbReference type="GO" id="GO:0016787">
    <property type="term" value="F:hydrolase activity"/>
    <property type="evidence" value="ECO:0007669"/>
    <property type="project" value="UniProtKB-KW"/>
</dbReference>
<dbReference type="PANTHER" id="PTHR23221">
    <property type="entry name" value="GLYCOSYLPHOSPHATIDYLINOSITOL PHOSPHOLIPASE D"/>
    <property type="match status" value="1"/>
</dbReference>
<evidence type="ECO:0000313" key="7">
    <source>
        <dbReference type="Proteomes" id="UP000007029"/>
    </source>
</evidence>
<dbReference type="InterPro" id="IPR001343">
    <property type="entry name" value="Hemolysn_Ca-bd"/>
</dbReference>
<dbReference type="PANTHER" id="PTHR23221:SF7">
    <property type="entry name" value="PHOSPHATIDYLINOSITOL-GLYCAN-SPECIFIC PHOSPHOLIPASE D"/>
    <property type="match status" value="1"/>
</dbReference>
<reference evidence="6 7" key="1">
    <citation type="journal article" date="2007" name="J. Bacteriol.">
        <title>The complete genome sequence of Roseobacter denitrificans reveals a mixotrophic rather than photosynthetic metabolism.</title>
        <authorList>
            <person name="Swingley W.D."/>
            <person name="Sadekar S."/>
            <person name="Mastrian S.D."/>
            <person name="Matthies H.J."/>
            <person name="Hao J."/>
            <person name="Ramos H."/>
            <person name="Acharya C.R."/>
            <person name="Conrad A.L."/>
            <person name="Taylor H.L."/>
            <person name="Dejesa L.C."/>
            <person name="Shah M.K."/>
            <person name="O'huallachain M.E."/>
            <person name="Lince M.T."/>
            <person name="Blankenship R.E."/>
            <person name="Beatty J.T."/>
            <person name="Touchman J.W."/>
        </authorList>
    </citation>
    <scope>NUCLEOTIDE SEQUENCE [LARGE SCALE GENOMIC DNA]</scope>
    <source>
        <strain evidence="7">ATCC 33942 / OCh 114</strain>
    </source>
</reference>
<organism evidence="6 7">
    <name type="scientific">Roseobacter denitrificans (strain ATCC 33942 / OCh 114)</name>
    <name type="common">Erythrobacter sp. (strain OCh 114)</name>
    <name type="synonym">Roseobacter denitrificans</name>
    <dbReference type="NCBI Taxonomy" id="375451"/>
    <lineage>
        <taxon>Bacteria</taxon>
        <taxon>Pseudomonadati</taxon>
        <taxon>Pseudomonadota</taxon>
        <taxon>Alphaproteobacteria</taxon>
        <taxon>Rhodobacterales</taxon>
        <taxon>Roseobacteraceae</taxon>
        <taxon>Roseobacter</taxon>
    </lineage>
</organism>
<evidence type="ECO:0000256" key="3">
    <source>
        <dbReference type="ARBA" id="ARBA00022801"/>
    </source>
</evidence>
<protein>
    <submittedName>
        <fullName evidence="6">Type I secretion target repeat protein, putative</fullName>
    </submittedName>
</protein>